<evidence type="ECO:0000313" key="4">
    <source>
        <dbReference type="EMBL" id="SNR62927.1"/>
    </source>
</evidence>
<dbReference type="Pfam" id="PF00561">
    <property type="entry name" value="Abhydrolase_1"/>
    <property type="match status" value="1"/>
</dbReference>
<organism evidence="4 5">
    <name type="scientific">Haloechinothrix alba</name>
    <dbReference type="NCBI Taxonomy" id="664784"/>
    <lineage>
        <taxon>Bacteria</taxon>
        <taxon>Bacillati</taxon>
        <taxon>Actinomycetota</taxon>
        <taxon>Actinomycetes</taxon>
        <taxon>Pseudonocardiales</taxon>
        <taxon>Pseudonocardiaceae</taxon>
        <taxon>Haloechinothrix</taxon>
    </lineage>
</organism>
<sequence length="336" mass="36545">MVSARRTAAKAARERLGTGPIAVTPTPDPSSIRVPGPWTHRDISANGISLHVAELGSGPVVVLLHGFAECWWVWHRQLVDLAEAGYHAVAVDLRGYGDSDKTPRGYDAWTLAGDISGLVRALGTRSAHLVGHAWGGMLAWTVAELHPRVVDSIGAVGAAHPLAYRRAIARGLVRPHRPSQLRAAAHVFRAQLPILAERALMRHGAAAVETLLRSWSGPAWRESPDLPAVASRLRQAMLVPGAAHCALEYYRWALRAQLRAEGRRFAAAVGRPCVRPVLQLHGTEDGCILPETARSCAPWSGPGSRFERLPGIGHYPHLEAPERTSQLLVEWLDEMR</sequence>
<dbReference type="InterPro" id="IPR000639">
    <property type="entry name" value="Epox_hydrolase-like"/>
</dbReference>
<dbReference type="PANTHER" id="PTHR43329">
    <property type="entry name" value="EPOXIDE HYDROLASE"/>
    <property type="match status" value="1"/>
</dbReference>
<evidence type="ECO:0000313" key="5">
    <source>
        <dbReference type="Proteomes" id="UP000198348"/>
    </source>
</evidence>
<gene>
    <name evidence="4" type="ORF">SAMN06265360_112127</name>
</gene>
<feature type="compositionally biased region" description="Low complexity" evidence="2">
    <location>
        <begin position="1"/>
        <end position="10"/>
    </location>
</feature>
<proteinExistence type="predicted"/>
<evidence type="ECO:0000259" key="3">
    <source>
        <dbReference type="Pfam" id="PF00561"/>
    </source>
</evidence>
<keyword evidence="5" id="KW-1185">Reference proteome</keyword>
<dbReference type="EMBL" id="FZNW01000012">
    <property type="protein sequence ID" value="SNR62927.1"/>
    <property type="molecule type" value="Genomic_DNA"/>
</dbReference>
<keyword evidence="1" id="KW-0378">Hydrolase</keyword>
<dbReference type="GO" id="GO:0016787">
    <property type="term" value="F:hydrolase activity"/>
    <property type="evidence" value="ECO:0007669"/>
    <property type="project" value="UniProtKB-KW"/>
</dbReference>
<dbReference type="PRINTS" id="PR00412">
    <property type="entry name" value="EPOXHYDRLASE"/>
</dbReference>
<reference evidence="4 5" key="1">
    <citation type="submission" date="2017-06" db="EMBL/GenBank/DDBJ databases">
        <authorList>
            <person name="Kim H.J."/>
            <person name="Triplett B.A."/>
        </authorList>
    </citation>
    <scope>NUCLEOTIDE SEQUENCE [LARGE SCALE GENOMIC DNA]</scope>
    <source>
        <strain evidence="4 5">DSM 45207</strain>
    </source>
</reference>
<feature type="domain" description="AB hydrolase-1" evidence="3">
    <location>
        <begin position="59"/>
        <end position="321"/>
    </location>
</feature>
<name>A0A238XVG7_9PSEU</name>
<evidence type="ECO:0000256" key="1">
    <source>
        <dbReference type="ARBA" id="ARBA00022801"/>
    </source>
</evidence>
<dbReference type="InterPro" id="IPR029058">
    <property type="entry name" value="AB_hydrolase_fold"/>
</dbReference>
<feature type="region of interest" description="Disordered" evidence="2">
    <location>
        <begin position="1"/>
        <end position="30"/>
    </location>
</feature>
<dbReference type="InterPro" id="IPR000073">
    <property type="entry name" value="AB_hydrolase_1"/>
</dbReference>
<accession>A0A238XVG7</accession>
<dbReference type="AlphaFoldDB" id="A0A238XVG7"/>
<dbReference type="SUPFAM" id="SSF53474">
    <property type="entry name" value="alpha/beta-Hydrolases"/>
    <property type="match status" value="1"/>
</dbReference>
<dbReference type="Gene3D" id="3.40.50.1820">
    <property type="entry name" value="alpha/beta hydrolase"/>
    <property type="match status" value="1"/>
</dbReference>
<protein>
    <submittedName>
        <fullName evidence="4">Pimeloyl-ACP methyl ester carboxylesterase</fullName>
    </submittedName>
</protein>
<dbReference type="Proteomes" id="UP000198348">
    <property type="component" value="Unassembled WGS sequence"/>
</dbReference>
<evidence type="ECO:0000256" key="2">
    <source>
        <dbReference type="SAM" id="MobiDB-lite"/>
    </source>
</evidence>